<sequence>MAFDDLPSEYKARAYGVDYARLCLLGGGELFLTRYGWGLSKRALPKAWFIDQRYEETGKKLDGTGTVYRVPIVVPVGATKDVVVKFSRVAQDVPIFVDKPVAELVPRSVIDNACFNDPFEEFGLLTELRRGPFSPDRPPIKTKRPLAIYSPPREYKLWQLGRKEGLFSQHVARLRADQEKNGTGVPVTLHLRRDYIMFFQWVKGLDAVELYNDGFLTAEDLQNLYNKSNLDLRAHNLVVLDHKPRHLILRPLRNGIELLARDGTFDYALIDFELLKHVPTDLPDKASTKELASAGA</sequence>
<evidence type="ECO:0000313" key="1">
    <source>
        <dbReference type="EMBL" id="BAQ18632.1"/>
    </source>
</evidence>
<dbReference type="AlphaFoldDB" id="A0A0A8K7W4"/>
<protein>
    <submittedName>
        <fullName evidence="1">Uncharacterized protein</fullName>
    </submittedName>
</protein>
<evidence type="ECO:0000313" key="2">
    <source>
        <dbReference type="Proteomes" id="UP000031643"/>
    </source>
</evidence>
<reference evidence="1 2" key="1">
    <citation type="submission" date="2014-09" db="EMBL/GenBank/DDBJ databases">
        <title>Genome sequencing of Methyloceanibacter caenitepidi Gela4.</title>
        <authorList>
            <person name="Takeuchi M."/>
            <person name="Susumu S."/>
            <person name="Kamagata Y."/>
            <person name="Oshima K."/>
            <person name="Hattori M."/>
            <person name="Iwasaki W."/>
        </authorList>
    </citation>
    <scope>NUCLEOTIDE SEQUENCE [LARGE SCALE GENOMIC DNA]</scope>
    <source>
        <strain evidence="1 2">Gela4</strain>
    </source>
</reference>
<name>A0A0A8K7W4_9HYPH</name>
<keyword evidence="2" id="KW-1185">Reference proteome</keyword>
<dbReference type="Proteomes" id="UP000031643">
    <property type="component" value="Chromosome"/>
</dbReference>
<accession>A0A0A8K7W4</accession>
<gene>
    <name evidence="1" type="ORF">GL4_3201</name>
</gene>
<dbReference type="HOGENOM" id="CLU_939441_0_0_5"/>
<dbReference type="KEGG" id="mcg:GL4_3201"/>
<organism evidence="1 2">
    <name type="scientific">Methyloceanibacter caenitepidi</name>
    <dbReference type="NCBI Taxonomy" id="1384459"/>
    <lineage>
        <taxon>Bacteria</taxon>
        <taxon>Pseudomonadati</taxon>
        <taxon>Pseudomonadota</taxon>
        <taxon>Alphaproteobacteria</taxon>
        <taxon>Hyphomicrobiales</taxon>
        <taxon>Hyphomicrobiaceae</taxon>
        <taxon>Methyloceanibacter</taxon>
    </lineage>
</organism>
<dbReference type="EMBL" id="AP014648">
    <property type="protein sequence ID" value="BAQ18632.1"/>
    <property type="molecule type" value="Genomic_DNA"/>
</dbReference>
<proteinExistence type="predicted"/>
<dbReference type="STRING" id="1384459.GL4_3201"/>